<comment type="caution">
    <text evidence="2">The sequence shown here is derived from an EMBL/GenBank/DDBJ whole genome shotgun (WGS) entry which is preliminary data.</text>
</comment>
<evidence type="ECO:0000313" key="3">
    <source>
        <dbReference type="Proteomes" id="UP000640274"/>
    </source>
</evidence>
<dbReference type="Proteomes" id="UP000640274">
    <property type="component" value="Unassembled WGS sequence"/>
</dbReference>
<protein>
    <submittedName>
        <fullName evidence="2">Type II toxin-antitoxin system HicB family antitoxin</fullName>
    </submittedName>
</protein>
<proteinExistence type="predicted"/>
<dbReference type="EMBL" id="JAELUP010000037">
    <property type="protein sequence ID" value="MBJ6361674.1"/>
    <property type="molecule type" value="Genomic_DNA"/>
</dbReference>
<gene>
    <name evidence="2" type="ORF">JFN88_10245</name>
</gene>
<dbReference type="Pfam" id="PF15919">
    <property type="entry name" value="HicB_lk_antitox"/>
    <property type="match status" value="1"/>
</dbReference>
<name>A0A934MQU0_9BACL</name>
<keyword evidence="3" id="KW-1185">Reference proteome</keyword>
<sequence length="137" mass="15395">MPRGNAGLPFLWSHRHVSIFDLPGAYTCAGAADELDEVYHMAKDCLALHLYGMEQDGDEIPSPSRPSDIAVAPRQSVALIEVWMPPYRDLISEKAVKKTLTIPKWLDELAVENNVNFSRVLQDGLKRHLGLTDKRTR</sequence>
<evidence type="ECO:0000259" key="1">
    <source>
        <dbReference type="Pfam" id="PF15919"/>
    </source>
</evidence>
<evidence type="ECO:0000313" key="2">
    <source>
        <dbReference type="EMBL" id="MBJ6361674.1"/>
    </source>
</evidence>
<feature type="domain" description="HicB-like antitoxin of toxin-antitoxin system" evidence="1">
    <location>
        <begin position="17"/>
        <end position="104"/>
    </location>
</feature>
<reference evidence="2" key="1">
    <citation type="submission" date="2020-12" db="EMBL/GenBank/DDBJ databases">
        <authorList>
            <person name="Huq M.A."/>
        </authorList>
    </citation>
    <scope>NUCLEOTIDE SEQUENCE</scope>
    <source>
        <strain evidence="2">MAHUQ-46</strain>
    </source>
</reference>
<dbReference type="SUPFAM" id="SSF143100">
    <property type="entry name" value="TTHA1013/TTHA0281-like"/>
    <property type="match status" value="1"/>
</dbReference>
<dbReference type="AlphaFoldDB" id="A0A934MQU0"/>
<accession>A0A934MQU0</accession>
<dbReference type="InterPro" id="IPR035069">
    <property type="entry name" value="TTHA1013/TTHA0281-like"/>
</dbReference>
<dbReference type="InterPro" id="IPR031807">
    <property type="entry name" value="HicB-like"/>
</dbReference>
<organism evidence="2 3">
    <name type="scientific">Paenibacillus roseus</name>
    <dbReference type="NCBI Taxonomy" id="2798579"/>
    <lineage>
        <taxon>Bacteria</taxon>
        <taxon>Bacillati</taxon>
        <taxon>Bacillota</taxon>
        <taxon>Bacilli</taxon>
        <taxon>Bacillales</taxon>
        <taxon>Paenibacillaceae</taxon>
        <taxon>Paenibacillus</taxon>
    </lineage>
</organism>
<dbReference type="Gene3D" id="3.30.160.250">
    <property type="match status" value="1"/>
</dbReference>